<sequence>MLLGFVSVSFFGKRQTSQILYTMLKLALFLALFTIFAAVIAKAQDTPIEDGTPLENAPIEGDEDAAARYRGYGGYGGYGGYRRPYGGYGGRYGYGRKRRNAESQDIPIENGTPLENAPVEGDEDAAARYRSYGGYGGYRRPYGGYGGYGSYGGYRG</sequence>
<proteinExistence type="predicted"/>
<accession>A0AA88IA59</accession>
<evidence type="ECO:0000256" key="1">
    <source>
        <dbReference type="SAM" id="MobiDB-lite"/>
    </source>
</evidence>
<reference evidence="2" key="1">
    <citation type="submission" date="2023-07" db="EMBL/GenBank/DDBJ databases">
        <title>Chromosome-level genome assembly of Artemia franciscana.</title>
        <authorList>
            <person name="Jo E."/>
        </authorList>
    </citation>
    <scope>NUCLEOTIDE SEQUENCE</scope>
    <source>
        <tissue evidence="2">Whole body</tissue>
    </source>
</reference>
<dbReference type="EMBL" id="JAVRJZ010000003">
    <property type="protein sequence ID" value="KAK2724489.1"/>
    <property type="molecule type" value="Genomic_DNA"/>
</dbReference>
<keyword evidence="3" id="KW-1185">Reference proteome</keyword>
<feature type="region of interest" description="Disordered" evidence="1">
    <location>
        <begin position="100"/>
        <end position="122"/>
    </location>
</feature>
<organism evidence="2 3">
    <name type="scientific">Artemia franciscana</name>
    <name type="common">Brine shrimp</name>
    <name type="synonym">Artemia sanfranciscana</name>
    <dbReference type="NCBI Taxonomy" id="6661"/>
    <lineage>
        <taxon>Eukaryota</taxon>
        <taxon>Metazoa</taxon>
        <taxon>Ecdysozoa</taxon>
        <taxon>Arthropoda</taxon>
        <taxon>Crustacea</taxon>
        <taxon>Branchiopoda</taxon>
        <taxon>Anostraca</taxon>
        <taxon>Artemiidae</taxon>
        <taxon>Artemia</taxon>
    </lineage>
</organism>
<name>A0AA88IA59_ARTSF</name>
<dbReference type="Proteomes" id="UP001187531">
    <property type="component" value="Unassembled WGS sequence"/>
</dbReference>
<evidence type="ECO:0000313" key="3">
    <source>
        <dbReference type="Proteomes" id="UP001187531"/>
    </source>
</evidence>
<comment type="caution">
    <text evidence="2">The sequence shown here is derived from an EMBL/GenBank/DDBJ whole genome shotgun (WGS) entry which is preliminary data.</text>
</comment>
<dbReference type="AlphaFoldDB" id="A0AA88IA59"/>
<gene>
    <name evidence="2" type="ORF">QYM36_001107</name>
</gene>
<protein>
    <submittedName>
        <fullName evidence="2">Uncharacterized protein</fullName>
    </submittedName>
</protein>
<evidence type="ECO:0000313" key="2">
    <source>
        <dbReference type="EMBL" id="KAK2724489.1"/>
    </source>
</evidence>